<feature type="transmembrane region" description="Helical" evidence="2">
    <location>
        <begin position="849"/>
        <end position="868"/>
    </location>
</feature>
<feature type="compositionally biased region" description="Low complexity" evidence="1">
    <location>
        <begin position="123"/>
        <end position="157"/>
    </location>
</feature>
<feature type="compositionally biased region" description="Low complexity" evidence="1">
    <location>
        <begin position="164"/>
        <end position="175"/>
    </location>
</feature>
<feature type="transmembrane region" description="Helical" evidence="2">
    <location>
        <begin position="1178"/>
        <end position="1196"/>
    </location>
</feature>
<feature type="transmembrane region" description="Helical" evidence="2">
    <location>
        <begin position="1668"/>
        <end position="1686"/>
    </location>
</feature>
<feature type="transmembrane region" description="Helical" evidence="2">
    <location>
        <begin position="395"/>
        <end position="416"/>
    </location>
</feature>
<feature type="transmembrane region" description="Helical" evidence="2">
    <location>
        <begin position="903"/>
        <end position="922"/>
    </location>
</feature>
<feature type="transmembrane region" description="Helical" evidence="2">
    <location>
        <begin position="487"/>
        <end position="508"/>
    </location>
</feature>
<feature type="transmembrane region" description="Helical" evidence="2">
    <location>
        <begin position="514"/>
        <end position="534"/>
    </location>
</feature>
<feature type="transmembrane region" description="Helical" evidence="2">
    <location>
        <begin position="1537"/>
        <end position="1556"/>
    </location>
</feature>
<feature type="transmembrane region" description="Helical" evidence="2">
    <location>
        <begin position="661"/>
        <end position="679"/>
    </location>
</feature>
<feature type="transmembrane region" description="Helical" evidence="2">
    <location>
        <begin position="1633"/>
        <end position="1656"/>
    </location>
</feature>
<feature type="transmembrane region" description="Helical" evidence="2">
    <location>
        <begin position="1724"/>
        <end position="1743"/>
    </location>
</feature>
<feature type="transmembrane region" description="Helical" evidence="2">
    <location>
        <begin position="1868"/>
        <end position="1887"/>
    </location>
</feature>
<feature type="transmembrane region" description="Helical" evidence="2">
    <location>
        <begin position="449"/>
        <end position="467"/>
    </location>
</feature>
<feature type="transmembrane region" description="Helical" evidence="2">
    <location>
        <begin position="546"/>
        <end position="564"/>
    </location>
</feature>
<dbReference type="EMBL" id="JBHUHF010000001">
    <property type="protein sequence ID" value="MFD2027087.1"/>
    <property type="molecule type" value="Genomic_DNA"/>
</dbReference>
<feature type="transmembrane region" description="Helical" evidence="2">
    <location>
        <begin position="333"/>
        <end position="350"/>
    </location>
</feature>
<feature type="transmembrane region" description="Helical" evidence="2">
    <location>
        <begin position="1228"/>
        <end position="1249"/>
    </location>
</feature>
<feature type="compositionally biased region" description="Basic and acidic residues" evidence="1">
    <location>
        <begin position="82"/>
        <end position="100"/>
    </location>
</feature>
<feature type="transmembrane region" description="Helical" evidence="2">
    <location>
        <begin position="1256"/>
        <end position="1275"/>
    </location>
</feature>
<evidence type="ECO:0000256" key="2">
    <source>
        <dbReference type="SAM" id="Phobius"/>
    </source>
</evidence>
<feature type="transmembrane region" description="Helical" evidence="2">
    <location>
        <begin position="1087"/>
        <end position="1106"/>
    </location>
</feature>
<feature type="transmembrane region" description="Helical" evidence="2">
    <location>
        <begin position="1816"/>
        <end position="1834"/>
    </location>
</feature>
<feature type="transmembrane region" description="Helical" evidence="2">
    <location>
        <begin position="1577"/>
        <end position="1597"/>
    </location>
</feature>
<feature type="region of interest" description="Disordered" evidence="1">
    <location>
        <begin position="74"/>
        <end position="185"/>
    </location>
</feature>
<feature type="transmembrane region" description="Helical" evidence="2">
    <location>
        <begin position="610"/>
        <end position="630"/>
    </location>
</feature>
<keyword evidence="2" id="KW-1133">Transmembrane helix</keyword>
<feature type="transmembrane region" description="Helical" evidence="2">
    <location>
        <begin position="280"/>
        <end position="301"/>
    </location>
</feature>
<feature type="transmembrane region" description="Helical" evidence="2">
    <location>
        <begin position="220"/>
        <end position="241"/>
    </location>
</feature>
<feature type="transmembrane region" description="Helical" evidence="2">
    <location>
        <begin position="1791"/>
        <end position="1810"/>
    </location>
</feature>
<feature type="transmembrane region" description="Helical" evidence="2">
    <location>
        <begin position="423"/>
        <end position="443"/>
    </location>
</feature>
<feature type="transmembrane region" description="Helical" evidence="2">
    <location>
        <begin position="1281"/>
        <end position="1300"/>
    </location>
</feature>
<evidence type="ECO:0000313" key="3">
    <source>
        <dbReference type="EMBL" id="MFD2027087.1"/>
    </source>
</evidence>
<feature type="transmembrane region" description="Helical" evidence="2">
    <location>
        <begin position="1151"/>
        <end position="1172"/>
    </location>
</feature>
<evidence type="ECO:0000256" key="1">
    <source>
        <dbReference type="SAM" id="MobiDB-lite"/>
    </source>
</evidence>
<feature type="transmembrane region" description="Helical" evidence="2">
    <location>
        <begin position="1692"/>
        <end position="1712"/>
    </location>
</feature>
<feature type="transmembrane region" description="Helical" evidence="2">
    <location>
        <begin position="874"/>
        <end position="894"/>
    </location>
</feature>
<feature type="transmembrane region" description="Helical" evidence="2">
    <location>
        <begin position="685"/>
        <end position="708"/>
    </location>
</feature>
<dbReference type="NCBIfam" id="NF047321">
    <property type="entry name" value="SCO7613_CTERM"/>
    <property type="match status" value="1"/>
</dbReference>
<name>A0ABW4VEH1_9MICO</name>
<keyword evidence="4" id="KW-1185">Reference proteome</keyword>
<reference evidence="4" key="1">
    <citation type="journal article" date="2019" name="Int. J. Syst. Evol. Microbiol.">
        <title>The Global Catalogue of Microorganisms (GCM) 10K type strain sequencing project: providing services to taxonomists for standard genome sequencing and annotation.</title>
        <authorList>
            <consortium name="The Broad Institute Genomics Platform"/>
            <consortium name="The Broad Institute Genome Sequencing Center for Infectious Disease"/>
            <person name="Wu L."/>
            <person name="Ma J."/>
        </authorList>
    </citation>
    <scope>NUCLEOTIDE SEQUENCE [LARGE SCALE GENOMIC DNA]</scope>
    <source>
        <strain evidence="4">CCM 7043</strain>
    </source>
</reference>
<feature type="transmembrane region" description="Helical" evidence="2">
    <location>
        <begin position="785"/>
        <end position="805"/>
    </location>
</feature>
<feature type="transmembrane region" description="Helical" evidence="2">
    <location>
        <begin position="370"/>
        <end position="389"/>
    </location>
</feature>
<gene>
    <name evidence="3" type="ORF">ACFSL2_16365</name>
</gene>
<accession>A0ABW4VEH1</accession>
<feature type="transmembrane region" description="Helical" evidence="2">
    <location>
        <begin position="729"/>
        <end position="751"/>
    </location>
</feature>
<feature type="transmembrane region" description="Helical" evidence="2">
    <location>
        <begin position="757"/>
        <end position="778"/>
    </location>
</feature>
<feature type="transmembrane region" description="Helical" evidence="2">
    <location>
        <begin position="1749"/>
        <end position="1770"/>
    </location>
</feature>
<comment type="caution">
    <text evidence="3">The sequence shown here is derived from an EMBL/GenBank/DDBJ whole genome shotgun (WGS) entry which is preliminary data.</text>
</comment>
<keyword evidence="2" id="KW-0472">Membrane</keyword>
<feature type="transmembrane region" description="Helical" evidence="2">
    <location>
        <begin position="1507"/>
        <end position="1525"/>
    </location>
</feature>
<feature type="transmembrane region" description="Helical" evidence="2">
    <location>
        <begin position="1841"/>
        <end position="1862"/>
    </location>
</feature>
<sequence>MPATWAGDVVARLTDTTRCPACGEHLAAIVCAACGLDVSARRAQDVWRLSVTAADALRERETVLDAMRRAQTVAVGTGSDGRTADGRTADSRPRGVRADDGVPAPAPPGPVRPAPVLREAERASALPEAEPAAPTPAATLPPTSAPTTKPTPSTAPSTAPPTAPATSRPARLPAAVRQDEPVRRPAGPGISLQPILAGAGATLLAVSAVVFVFFTFGDNLALRAVVTGMVTVAAVTVGALLRRAGLRTTSEAVAALAVVLAWVDVELGLQAGLLGQIDPALARAAVLAVLSPGFVAIGSWLRVRSWASAGLLAASAVPVLVAVGLPWSAWSAWWWVLALLLMSVVAWAALRTAPLVGRRSGTRLVAEMSVLRVVRASGPPLALLASVGAHTVPPGMPGATALLWSGVVVTSVLLGTRLRVRSWVSTGLVAAPVVPVLIVLSLPGMVGSAWWWVLALLLAAVVAWAAVRLLPVFARRLADTATFELEIGALAVLCAAGPPLALLVSFGAEAVPPLTSPSATAVLWSGVVGFSAVLGHRLRVRPWVSAALVAAPVVPILVVLSPPVSVWSAWWWVLALVLVALTGWAAGRTVPALADRLGASFAVEQMTLRVVRAAGFPLALVASCVAEPVLGLTRPGTTTVLWSAAVLCSAVLGYRLRVRSWLTAAVLAAPAVPVLAALGVPDSPWSAWCWVLALVLTAVLAWAAIRLLPAFDRRLDPLRGPMFAVEAGFLQVARAAGLPAALAASALAVFATPVAPLSGPGTTAVLWSAVVVTGLVLGHGLRVRAWSSAGVLAAPAIPLLLLGTVELSDGSWLPAVAVLATVLTTLGARAVGVVSGPRLGSRLRAETRVLDVVAVVAVPVAVLLSFGVRQPQSLPGLGGTAALVALAAVTVAVLRRVTHHRHWTVVGGVLAVAGGGLLGAVGETSGPGWVPFGAACVWTALAILTAPRLLRATRLGSVRAALHPGTRDDLLLSGWITVAVCALPAMLLVPIRVTDAWVAAWSVPAAGWALPGGALVTAAPVDPTVGDAAALMSTSLVWAPLGTFALAVSTLLAARLADRGRRVEAVAAPIIVLLAVIGIALDPRLLTTVSLTALALIAVALVAATAERRTAWRGLRPAVAAVQGTVRAAVRASGRLRLIGGTRVTSADLRLARATAVTGVFVATGMLLAFSWVSRPTAAGGALAVCALLLSLRGVLRSATRPWLVGVGYVYPLVVLGVVLAWLDLSVVAAICTVSAVASLVAIAVTLGTRTSRTEWYVVLGVTAGPFAAGVVTVVFERTWWSAGAAAAMLTLELVLLLTARAGLSGLLRSGAAFLLLPTASVMVTSAGAMLLEVSGSPYVLPATAVLVSAVAGGAARVAERIAARVPDGGPELAAGVRRSLERSALLTGAITVLLAYARPAAGPNVAVAVLLLLMAGTALVAREPGRRRAWLLVAALGLAALWTALAGGDVVLIEAYTLPPALGAIGVGVFLAWRLGRTQAGADADADASVGPAPGGRAPATAVTHAWRLAAVGAGLAVIPSLLVHLTRTEPADWRAFALVGGAVTALAVAFALGLPTVRERFVVLRDPWTQPAGRGLAAVAAVASLSAVIESLQVAREPVSWFGFGTRTPSALPRLTWYDGAPLGVPVSAGWVFAVGLGWALLAGALLLVAAVVARRAADGRSAAWLDRWGMVPGLVLGTLGAVANTRPVWPSIVSLLVLELVLLAVLVLVTRRAGRSGIGAPPWLVWLCATAVAIAAWSPRELRVEAFSVMLGAGLIWSGATALRRWVAAGEPAGATGTLMTWPVGDQGSWRTIGWGIAALVGPSVLSTVTDPLTIRASWVVLAALAAVLVGSRLRLSAPFWIGVWTLAVEVLVVFAKLGVGVSPLPWILTLVPAAVVLLIIATLDERRTAASGGTAAYLRDLR</sequence>
<feature type="transmembrane region" description="Helical" evidence="2">
    <location>
        <begin position="1063"/>
        <end position="1081"/>
    </location>
</feature>
<feature type="transmembrane region" description="Helical" evidence="2">
    <location>
        <begin position="1203"/>
        <end position="1222"/>
    </location>
</feature>
<dbReference type="InterPro" id="IPR058062">
    <property type="entry name" value="SCO7613_C"/>
</dbReference>
<feature type="transmembrane region" description="Helical" evidence="2">
    <location>
        <begin position="1454"/>
        <end position="1474"/>
    </location>
</feature>
<feature type="transmembrane region" description="Helical" evidence="2">
    <location>
        <begin position="928"/>
        <end position="950"/>
    </location>
</feature>
<evidence type="ECO:0000313" key="4">
    <source>
        <dbReference type="Proteomes" id="UP001597338"/>
    </source>
</evidence>
<feature type="transmembrane region" description="Helical" evidence="2">
    <location>
        <begin position="308"/>
        <end position="327"/>
    </location>
</feature>
<feature type="transmembrane region" description="Helical" evidence="2">
    <location>
        <begin position="570"/>
        <end position="590"/>
    </location>
</feature>
<feature type="transmembrane region" description="Helical" evidence="2">
    <location>
        <begin position="1312"/>
        <end position="1332"/>
    </location>
</feature>
<feature type="transmembrane region" description="Helical" evidence="2">
    <location>
        <begin position="970"/>
        <end position="991"/>
    </location>
</feature>
<feature type="transmembrane region" description="Helical" evidence="2">
    <location>
        <begin position="253"/>
        <end position="274"/>
    </location>
</feature>
<feature type="transmembrane region" description="Helical" evidence="2">
    <location>
        <begin position="194"/>
        <end position="214"/>
    </location>
</feature>
<feature type="transmembrane region" description="Helical" evidence="2">
    <location>
        <begin position="1430"/>
        <end position="1448"/>
    </location>
</feature>
<feature type="transmembrane region" description="Helical" evidence="2">
    <location>
        <begin position="811"/>
        <end position="828"/>
    </location>
</feature>
<feature type="transmembrane region" description="Helical" evidence="2">
    <location>
        <begin position="636"/>
        <end position="654"/>
    </location>
</feature>
<dbReference type="RefSeq" id="WP_377198851.1">
    <property type="nucleotide sequence ID" value="NZ_JBHUHF010000001.1"/>
</dbReference>
<feature type="compositionally biased region" description="Pro residues" evidence="1">
    <location>
        <begin position="104"/>
        <end position="113"/>
    </location>
</feature>
<keyword evidence="2" id="KW-0812">Transmembrane</keyword>
<proteinExistence type="predicted"/>
<feature type="transmembrane region" description="Helical" evidence="2">
    <location>
        <begin position="1404"/>
        <end position="1423"/>
    </location>
</feature>
<dbReference type="Proteomes" id="UP001597338">
    <property type="component" value="Unassembled WGS sequence"/>
</dbReference>
<feature type="transmembrane region" description="Helical" evidence="2">
    <location>
        <begin position="1036"/>
        <end position="1056"/>
    </location>
</feature>
<protein>
    <submittedName>
        <fullName evidence="3">SCO7613 C-terminal domain-containing membrane protein</fullName>
    </submittedName>
</protein>
<organism evidence="3 4">
    <name type="scientific">Promicromonospora aerolata</name>
    <dbReference type="NCBI Taxonomy" id="195749"/>
    <lineage>
        <taxon>Bacteria</taxon>
        <taxon>Bacillati</taxon>
        <taxon>Actinomycetota</taxon>
        <taxon>Actinomycetes</taxon>
        <taxon>Micrococcales</taxon>
        <taxon>Promicromonosporaceae</taxon>
        <taxon>Promicromonospora</taxon>
    </lineage>
</organism>